<protein>
    <recommendedName>
        <fullName evidence="3">DUF2158 domain-containing protein</fullName>
    </recommendedName>
</protein>
<name>A0A6L6QH95_9BURK</name>
<proteinExistence type="predicted"/>
<keyword evidence="2" id="KW-1185">Reference proteome</keyword>
<dbReference type="AlphaFoldDB" id="A0A6L6QH95"/>
<dbReference type="RefSeq" id="WP_155454577.1">
    <property type="nucleotide sequence ID" value="NZ_WNKX01000009.1"/>
</dbReference>
<gene>
    <name evidence="1" type="ORF">GM658_13525</name>
</gene>
<dbReference type="Proteomes" id="UP000472320">
    <property type="component" value="Unassembled WGS sequence"/>
</dbReference>
<comment type="caution">
    <text evidence="1">The sequence shown here is derived from an EMBL/GenBank/DDBJ whole genome shotgun (WGS) entry which is preliminary data.</text>
</comment>
<evidence type="ECO:0000313" key="2">
    <source>
        <dbReference type="Proteomes" id="UP000472320"/>
    </source>
</evidence>
<reference evidence="1 2" key="1">
    <citation type="submission" date="2019-11" db="EMBL/GenBank/DDBJ databases">
        <title>Type strains purchased from KCTC, JCM and DSMZ.</title>
        <authorList>
            <person name="Lu H."/>
        </authorList>
    </citation>
    <scope>NUCLEOTIDE SEQUENCE [LARGE SCALE GENOMIC DNA]</scope>
    <source>
        <strain evidence="1 2">JCM 31587</strain>
    </source>
</reference>
<evidence type="ECO:0008006" key="3">
    <source>
        <dbReference type="Google" id="ProtNLM"/>
    </source>
</evidence>
<sequence>MERERAKAGDAVRPLGWRHKMLVIRTTPGRSGLGDDDDVVCRWHDSDGEHQQTFKAGQLEVLNSAAQARNPRRRTLI</sequence>
<evidence type="ECO:0000313" key="1">
    <source>
        <dbReference type="EMBL" id="MTW11619.1"/>
    </source>
</evidence>
<dbReference type="OrthoDB" id="8777839at2"/>
<organism evidence="1 2">
    <name type="scientific">Massilia eburnea</name>
    <dbReference type="NCBI Taxonomy" id="1776165"/>
    <lineage>
        <taxon>Bacteria</taxon>
        <taxon>Pseudomonadati</taxon>
        <taxon>Pseudomonadota</taxon>
        <taxon>Betaproteobacteria</taxon>
        <taxon>Burkholderiales</taxon>
        <taxon>Oxalobacteraceae</taxon>
        <taxon>Telluria group</taxon>
        <taxon>Massilia</taxon>
    </lineage>
</organism>
<dbReference type="EMBL" id="WNKX01000009">
    <property type="protein sequence ID" value="MTW11619.1"/>
    <property type="molecule type" value="Genomic_DNA"/>
</dbReference>
<accession>A0A6L6QH95</accession>